<evidence type="ECO:0000313" key="1">
    <source>
        <dbReference type="EMBL" id="GAA0607267.1"/>
    </source>
</evidence>
<dbReference type="Proteomes" id="UP001500866">
    <property type="component" value="Unassembled WGS sequence"/>
</dbReference>
<organism evidence="1 2">
    <name type="scientific">Virgibacillus siamensis</name>
    <dbReference type="NCBI Taxonomy" id="480071"/>
    <lineage>
        <taxon>Bacteria</taxon>
        <taxon>Bacillati</taxon>
        <taxon>Bacillota</taxon>
        <taxon>Bacilli</taxon>
        <taxon>Bacillales</taxon>
        <taxon>Bacillaceae</taxon>
        <taxon>Virgibacillus</taxon>
    </lineage>
</organism>
<comment type="caution">
    <text evidence="1">The sequence shown here is derived from an EMBL/GenBank/DDBJ whole genome shotgun (WGS) entry which is preliminary data.</text>
</comment>
<evidence type="ECO:0000313" key="2">
    <source>
        <dbReference type="Proteomes" id="UP001500866"/>
    </source>
</evidence>
<accession>A0ABP3RGM0</accession>
<keyword evidence="2" id="KW-1185">Reference proteome</keyword>
<reference evidence="2" key="1">
    <citation type="journal article" date="2019" name="Int. J. Syst. Evol. Microbiol.">
        <title>The Global Catalogue of Microorganisms (GCM) 10K type strain sequencing project: providing services to taxonomists for standard genome sequencing and annotation.</title>
        <authorList>
            <consortium name="The Broad Institute Genomics Platform"/>
            <consortium name="The Broad Institute Genome Sequencing Center for Infectious Disease"/>
            <person name="Wu L."/>
            <person name="Ma J."/>
        </authorList>
    </citation>
    <scope>NUCLEOTIDE SEQUENCE [LARGE SCALE GENOMIC DNA]</scope>
    <source>
        <strain evidence="2">JCM 15395</strain>
    </source>
</reference>
<gene>
    <name evidence="1" type="ORF">GCM10009001_25700</name>
</gene>
<proteinExistence type="predicted"/>
<sequence>MGLFMNKAEHPDVFRNNQSIEEPNQSYFKLDYFDELLKEQNRVNSTLFSSFHNLEKLYEQQKHTQADQWKEINDQLLSLMERSFQHEQFESETMEWLTVLDRNHAEMKQLMENENVFKADVTERIEHLRQSNQEIVDKLNHYGSSNQELVEEMGELVNLHKKMSAELSKQDDHQHHVMDKLENQEALMEKTLRQVSHFRSILFERTNYIAERIENSYNLTSSYVYKLMTGSDQPLTLYLEERKKAESNNKGE</sequence>
<dbReference type="EMBL" id="BAAADS010000018">
    <property type="protein sequence ID" value="GAA0607267.1"/>
    <property type="molecule type" value="Genomic_DNA"/>
</dbReference>
<name>A0ABP3RGM0_9BACI</name>
<dbReference type="RefSeq" id="WP_343813769.1">
    <property type="nucleotide sequence ID" value="NZ_BAAADS010000018.1"/>
</dbReference>
<protein>
    <submittedName>
        <fullName evidence="1">Uncharacterized protein</fullName>
    </submittedName>
</protein>